<organism evidence="1 2">
    <name type="scientific">Rhododendron molle</name>
    <name type="common">Chinese azalea</name>
    <name type="synonym">Azalea mollis</name>
    <dbReference type="NCBI Taxonomy" id="49168"/>
    <lineage>
        <taxon>Eukaryota</taxon>
        <taxon>Viridiplantae</taxon>
        <taxon>Streptophyta</taxon>
        <taxon>Embryophyta</taxon>
        <taxon>Tracheophyta</taxon>
        <taxon>Spermatophyta</taxon>
        <taxon>Magnoliopsida</taxon>
        <taxon>eudicotyledons</taxon>
        <taxon>Gunneridae</taxon>
        <taxon>Pentapetalae</taxon>
        <taxon>asterids</taxon>
        <taxon>Ericales</taxon>
        <taxon>Ericaceae</taxon>
        <taxon>Ericoideae</taxon>
        <taxon>Rhodoreae</taxon>
        <taxon>Rhododendron</taxon>
    </lineage>
</organism>
<accession>A0ACC0Q316</accession>
<gene>
    <name evidence="1" type="ORF">RHMOL_Rhmol01G0144500</name>
</gene>
<evidence type="ECO:0000313" key="2">
    <source>
        <dbReference type="Proteomes" id="UP001062846"/>
    </source>
</evidence>
<name>A0ACC0Q316_RHOML</name>
<proteinExistence type="predicted"/>
<dbReference type="Proteomes" id="UP001062846">
    <property type="component" value="Chromosome 1"/>
</dbReference>
<dbReference type="EMBL" id="CM046388">
    <property type="protein sequence ID" value="KAI8571769.1"/>
    <property type="molecule type" value="Genomic_DNA"/>
</dbReference>
<comment type="caution">
    <text evidence="1">The sequence shown here is derived from an EMBL/GenBank/DDBJ whole genome shotgun (WGS) entry which is preliminary data.</text>
</comment>
<keyword evidence="2" id="KW-1185">Reference proteome</keyword>
<reference evidence="1" key="1">
    <citation type="submission" date="2022-02" db="EMBL/GenBank/DDBJ databases">
        <title>Plant Genome Project.</title>
        <authorList>
            <person name="Zhang R.-G."/>
        </authorList>
    </citation>
    <scope>NUCLEOTIDE SEQUENCE</scope>
    <source>
        <strain evidence="1">AT1</strain>
    </source>
</reference>
<evidence type="ECO:0000313" key="1">
    <source>
        <dbReference type="EMBL" id="KAI8571769.1"/>
    </source>
</evidence>
<sequence>MREPAADPTGFGTGFQIFSNTLTRNTVSQFDSIQTLHSTQLFLQLIRSLSLYLFSILCVSLSLLLLVFILSLMGFNNFGFFFADLFMCLDASCFLGFCHWEYR</sequence>
<protein>
    <submittedName>
        <fullName evidence="1">Uncharacterized protein</fullName>
    </submittedName>
</protein>